<dbReference type="InterPro" id="IPR011990">
    <property type="entry name" value="TPR-like_helical_dom_sf"/>
</dbReference>
<reference evidence="2" key="1">
    <citation type="journal article" date="2015" name="PLoS Genet.">
        <title>Genome Sequence and Transcriptome Analyses of Chrysochromulina tobin: Metabolic Tools for Enhanced Algal Fitness in the Prominent Order Prymnesiales (Haptophyceae).</title>
        <authorList>
            <person name="Hovde B.T."/>
            <person name="Deodato C.R."/>
            <person name="Hunsperger H.M."/>
            <person name="Ryken S.A."/>
            <person name="Yost W."/>
            <person name="Jha R.K."/>
            <person name="Patterson J."/>
            <person name="Monnat R.J. Jr."/>
            <person name="Barlow S.B."/>
            <person name="Starkenburg S.R."/>
            <person name="Cattolico R.A."/>
        </authorList>
    </citation>
    <scope>NUCLEOTIDE SEQUENCE</scope>
    <source>
        <strain evidence="2">CCMP291</strain>
    </source>
</reference>
<dbReference type="AlphaFoldDB" id="A0A0M0JWY1"/>
<comment type="caution">
    <text evidence="1">The sequence shown here is derived from an EMBL/GenBank/DDBJ whole genome shotgun (WGS) entry which is preliminary data.</text>
</comment>
<dbReference type="OrthoDB" id="412869at2759"/>
<keyword evidence="2" id="KW-1185">Reference proteome</keyword>
<dbReference type="SUPFAM" id="SSF48452">
    <property type="entry name" value="TPR-like"/>
    <property type="match status" value="1"/>
</dbReference>
<sequence>MAAIDDDSVDEAVYSLYGLVVTDGSISVMNKAEGAFYSDQLRTLSDVKACRAALAVLRQSIDDAAADVRKLRAALTDERIDARVGRVASAMVAMQEGMHLVYACKIALNAGERTIVFTQAECDRLLQLWQTFWDAMLARPLMHRFRHQEPESPPTYSDSFYRDGGSRLLNIFGGIVLYDTLERAEPRNRYAQWSLEWYRARPSLETALSAKFALEMCVLGVVATEEMCSHRGVSFAPAYREKWRACGAPTKRRLADYSQLYLDLRDAYGRSPTELGGLDESGELGDRATVSKRPGERAFRMLLAALGQPTLALEDARAALRAAPDWPKAHFRVGVALLALGRASEAVPALRYAQVLDGRDPAIASKLAEAIGASRSSEISKLAEASRGDGLCTAAAGTCLS</sequence>
<name>A0A0M0JWY1_9EUKA</name>
<dbReference type="EMBL" id="JWZX01002097">
    <property type="protein sequence ID" value="KOO31050.1"/>
    <property type="molecule type" value="Genomic_DNA"/>
</dbReference>
<organism evidence="1 2">
    <name type="scientific">Chrysochromulina tobinii</name>
    <dbReference type="NCBI Taxonomy" id="1460289"/>
    <lineage>
        <taxon>Eukaryota</taxon>
        <taxon>Haptista</taxon>
        <taxon>Haptophyta</taxon>
        <taxon>Prymnesiophyceae</taxon>
        <taxon>Prymnesiales</taxon>
        <taxon>Chrysochromulinaceae</taxon>
        <taxon>Chrysochromulina</taxon>
    </lineage>
</organism>
<dbReference type="Proteomes" id="UP000037460">
    <property type="component" value="Unassembled WGS sequence"/>
</dbReference>
<dbReference type="Gene3D" id="1.25.40.10">
    <property type="entry name" value="Tetratricopeptide repeat domain"/>
    <property type="match status" value="1"/>
</dbReference>
<gene>
    <name evidence="1" type="ORF">Ctob_006611</name>
</gene>
<accession>A0A0M0JWY1</accession>
<evidence type="ECO:0000313" key="2">
    <source>
        <dbReference type="Proteomes" id="UP000037460"/>
    </source>
</evidence>
<evidence type="ECO:0008006" key="3">
    <source>
        <dbReference type="Google" id="ProtNLM"/>
    </source>
</evidence>
<evidence type="ECO:0000313" key="1">
    <source>
        <dbReference type="EMBL" id="KOO31050.1"/>
    </source>
</evidence>
<proteinExistence type="predicted"/>
<protein>
    <recommendedName>
        <fullName evidence="3">Tetratricopeptide repeat protein</fullName>
    </recommendedName>
</protein>